<keyword evidence="1" id="KW-1133">Transmembrane helix</keyword>
<keyword evidence="1" id="KW-0812">Transmembrane</keyword>
<evidence type="ECO:0000256" key="1">
    <source>
        <dbReference type="SAM" id="Phobius"/>
    </source>
</evidence>
<comment type="caution">
    <text evidence="3">The sequence shown here is derived from an EMBL/GenBank/DDBJ whole genome shotgun (WGS) entry which is preliminary data.</text>
</comment>
<keyword evidence="1" id="KW-0472">Membrane</keyword>
<dbReference type="Gene3D" id="3.30.70.2390">
    <property type="match status" value="1"/>
</dbReference>
<evidence type="ECO:0000259" key="2">
    <source>
        <dbReference type="Pfam" id="PF13399"/>
    </source>
</evidence>
<evidence type="ECO:0000313" key="3">
    <source>
        <dbReference type="EMBL" id="PRY67173.1"/>
    </source>
</evidence>
<dbReference type="Pfam" id="PF13399">
    <property type="entry name" value="LytR_C"/>
    <property type="match status" value="1"/>
</dbReference>
<reference evidence="3 4" key="1">
    <citation type="submission" date="2018-03" db="EMBL/GenBank/DDBJ databases">
        <title>Genomic Encyclopedia of Type Strains, Phase III (KMG-III): the genomes of soil and plant-associated and newly described type strains.</title>
        <authorList>
            <person name="Whitman W."/>
        </authorList>
    </citation>
    <scope>NUCLEOTIDE SEQUENCE [LARGE SCALE GENOMIC DNA]</scope>
    <source>
        <strain evidence="3 4">CGMCC 1.12484</strain>
    </source>
</reference>
<evidence type="ECO:0000313" key="4">
    <source>
        <dbReference type="Proteomes" id="UP000237983"/>
    </source>
</evidence>
<dbReference type="InterPro" id="IPR027381">
    <property type="entry name" value="LytR/CpsA/Psr_C"/>
</dbReference>
<protein>
    <submittedName>
        <fullName evidence="3">LytR cell envelope-related transcriptional attenuator</fullName>
    </submittedName>
</protein>
<accession>A0A2T0VAI7</accession>
<organism evidence="3 4">
    <name type="scientific">Glaciihabitans tibetensis</name>
    <dbReference type="NCBI Taxonomy" id="1266600"/>
    <lineage>
        <taxon>Bacteria</taxon>
        <taxon>Bacillati</taxon>
        <taxon>Actinomycetota</taxon>
        <taxon>Actinomycetes</taxon>
        <taxon>Micrococcales</taxon>
        <taxon>Microbacteriaceae</taxon>
        <taxon>Glaciihabitans</taxon>
    </lineage>
</organism>
<feature type="domain" description="LytR/CpsA/Psr regulator C-terminal" evidence="2">
    <location>
        <begin position="92"/>
        <end position="179"/>
    </location>
</feature>
<proteinExistence type="predicted"/>
<dbReference type="AlphaFoldDB" id="A0A2T0VAI7"/>
<sequence length="183" mass="18560">MANFPKDRFDTLPDDLVRVGAHRAPKRAGAGWITFAWAALATGVLVGAGLIGVGILDSSLSFTEPTSEAAPGGTTVPTAEPVTDPATVADREITVTVLNGTATAGLQDDAATVLEDQGWTIGSQASSSATDITQTIVYYSDAANEDVARGIVLAIGVGDVRLSDAYQGAPVTVVVGSDFVPAG</sequence>
<gene>
    <name evidence="3" type="ORF">B0I08_10767</name>
</gene>
<keyword evidence="4" id="KW-1185">Reference proteome</keyword>
<dbReference type="EMBL" id="PVTL01000007">
    <property type="protein sequence ID" value="PRY67173.1"/>
    <property type="molecule type" value="Genomic_DNA"/>
</dbReference>
<feature type="transmembrane region" description="Helical" evidence="1">
    <location>
        <begin position="32"/>
        <end position="56"/>
    </location>
</feature>
<name>A0A2T0VAI7_9MICO</name>
<dbReference type="OrthoDB" id="5125199at2"/>
<dbReference type="RefSeq" id="WP_106213671.1">
    <property type="nucleotide sequence ID" value="NZ_PVTL01000007.1"/>
</dbReference>
<dbReference type="Proteomes" id="UP000237983">
    <property type="component" value="Unassembled WGS sequence"/>
</dbReference>